<feature type="region of interest" description="Disordered" evidence="1">
    <location>
        <begin position="50"/>
        <end position="76"/>
    </location>
</feature>
<evidence type="ECO:0000313" key="3">
    <source>
        <dbReference type="Proteomes" id="UP001367508"/>
    </source>
</evidence>
<gene>
    <name evidence="2" type="ORF">VNO77_02250</name>
</gene>
<proteinExistence type="predicted"/>
<keyword evidence="3" id="KW-1185">Reference proteome</keyword>
<protein>
    <submittedName>
        <fullName evidence="2">Uncharacterized protein</fullName>
    </submittedName>
</protein>
<evidence type="ECO:0000256" key="1">
    <source>
        <dbReference type="SAM" id="MobiDB-lite"/>
    </source>
</evidence>
<dbReference type="EMBL" id="JAYMYQ010000001">
    <property type="protein sequence ID" value="KAK7360267.1"/>
    <property type="molecule type" value="Genomic_DNA"/>
</dbReference>
<evidence type="ECO:0000313" key="2">
    <source>
        <dbReference type="EMBL" id="KAK7360267.1"/>
    </source>
</evidence>
<sequence length="245" mass="25891">MYYEGRNGDSDIKDAKVGYGTKINVGEEYVGLGTVDTDARKEYVGGVGCDGEDGEAVDDSGGGPNNGAKGMHGERVEGSRVEVGAEFVSKIRFDENNGDIEFMPEIRSHDNDGDSLCKLEEIKTPNNSKDKYREKEIYPKWNEESTFEHIQLEFGIGLGIAGPRESIVGSSITRLGIADVSISGDGGGGVGPATSSGGSGFDTASVGSVGALAEVSGSDQVVCVMFIKTNISSAIWGFVEQYDYV</sequence>
<name>A0AAN9MTA4_CANGL</name>
<organism evidence="2 3">
    <name type="scientific">Canavalia gladiata</name>
    <name type="common">Sword bean</name>
    <name type="synonym">Dolichos gladiatus</name>
    <dbReference type="NCBI Taxonomy" id="3824"/>
    <lineage>
        <taxon>Eukaryota</taxon>
        <taxon>Viridiplantae</taxon>
        <taxon>Streptophyta</taxon>
        <taxon>Embryophyta</taxon>
        <taxon>Tracheophyta</taxon>
        <taxon>Spermatophyta</taxon>
        <taxon>Magnoliopsida</taxon>
        <taxon>eudicotyledons</taxon>
        <taxon>Gunneridae</taxon>
        <taxon>Pentapetalae</taxon>
        <taxon>rosids</taxon>
        <taxon>fabids</taxon>
        <taxon>Fabales</taxon>
        <taxon>Fabaceae</taxon>
        <taxon>Papilionoideae</taxon>
        <taxon>50 kb inversion clade</taxon>
        <taxon>NPAAA clade</taxon>
        <taxon>indigoferoid/millettioid clade</taxon>
        <taxon>Phaseoleae</taxon>
        <taxon>Canavalia</taxon>
    </lineage>
</organism>
<dbReference type="AlphaFoldDB" id="A0AAN9MTA4"/>
<dbReference type="Proteomes" id="UP001367508">
    <property type="component" value="Unassembled WGS sequence"/>
</dbReference>
<comment type="caution">
    <text evidence="2">The sequence shown here is derived from an EMBL/GenBank/DDBJ whole genome shotgun (WGS) entry which is preliminary data.</text>
</comment>
<reference evidence="2 3" key="1">
    <citation type="submission" date="2024-01" db="EMBL/GenBank/DDBJ databases">
        <title>The genomes of 5 underutilized Papilionoideae crops provide insights into root nodulation and disease resistanc.</title>
        <authorList>
            <person name="Jiang F."/>
        </authorList>
    </citation>
    <scope>NUCLEOTIDE SEQUENCE [LARGE SCALE GENOMIC DNA]</scope>
    <source>
        <strain evidence="2">LVBAO_FW01</strain>
        <tissue evidence="2">Leaves</tissue>
    </source>
</reference>
<accession>A0AAN9MTA4</accession>